<keyword evidence="2" id="KW-0472">Membrane</keyword>
<feature type="compositionally biased region" description="Polar residues" evidence="1">
    <location>
        <begin position="153"/>
        <end position="163"/>
    </location>
</feature>
<dbReference type="VEuPathDB" id="TriTrypDB:TCDM_12454"/>
<gene>
    <name evidence="3" type="ORF">TCDM_12454</name>
</gene>
<name>V5AXR1_TRYCR</name>
<proteinExistence type="predicted"/>
<feature type="region of interest" description="Disordered" evidence="1">
    <location>
        <begin position="142"/>
        <end position="223"/>
    </location>
</feature>
<dbReference type="EMBL" id="AYLP01000583">
    <property type="protein sequence ID" value="ESS56908.1"/>
    <property type="molecule type" value="Genomic_DNA"/>
</dbReference>
<feature type="transmembrane region" description="Helical" evidence="2">
    <location>
        <begin position="39"/>
        <end position="62"/>
    </location>
</feature>
<reference evidence="3 4" key="1">
    <citation type="journal article" date="2014" name="Genome Announc.">
        <title>Trypanosoma cruzi Clone Dm28c Draft Genome Sequence.</title>
        <authorList>
            <person name="Grisard E.C."/>
            <person name="Teixeira S.M."/>
            <person name="de Almeida L.G."/>
            <person name="Stoco P.H."/>
            <person name="Gerber A.L."/>
            <person name="Talavera-Lopez C."/>
            <person name="Lima O.C."/>
            <person name="Andersson B."/>
            <person name="de Vasconcelos A.T."/>
        </authorList>
    </citation>
    <scope>NUCLEOTIDE SEQUENCE [LARGE SCALE GENOMIC DNA]</scope>
    <source>
        <strain evidence="3 4">Dm28c</strain>
    </source>
</reference>
<dbReference type="Proteomes" id="UP000017861">
    <property type="component" value="Unassembled WGS sequence"/>
</dbReference>
<accession>V5AXR1</accession>
<sequence>MQKRKEMVDRQFGVWAQLPYRRCDPPYYLLFFQQLDPTLLVFPAVLLYLSLQTPVVLLPLLVHLRHYLLLNQALQWTAYYCPIYYQVLVPSTYPEAGLEHHSILALHRRPQPQPPLLMPFERITARSPPLETRRHFHHYSCASNRSLHPHRSNPPSRVQTPHRTTARRGHTPAAHGQSSSSPSLPSLACSLHKLTTRQRKARINSRTHTRTRTVKSTSSSSTHFVRNIKPIKCKKRTTPCKNIIKKHNKENQNKSKQAAIN</sequence>
<evidence type="ECO:0000313" key="3">
    <source>
        <dbReference type="EMBL" id="ESS56908.1"/>
    </source>
</evidence>
<organism evidence="3 4">
    <name type="scientific">Trypanosoma cruzi Dm28c</name>
    <dbReference type="NCBI Taxonomy" id="1416333"/>
    <lineage>
        <taxon>Eukaryota</taxon>
        <taxon>Discoba</taxon>
        <taxon>Euglenozoa</taxon>
        <taxon>Kinetoplastea</taxon>
        <taxon>Metakinetoplastina</taxon>
        <taxon>Trypanosomatida</taxon>
        <taxon>Trypanosomatidae</taxon>
        <taxon>Trypanosoma</taxon>
        <taxon>Schizotrypanum</taxon>
    </lineage>
</organism>
<evidence type="ECO:0000256" key="2">
    <source>
        <dbReference type="SAM" id="Phobius"/>
    </source>
</evidence>
<evidence type="ECO:0000256" key="1">
    <source>
        <dbReference type="SAM" id="MobiDB-lite"/>
    </source>
</evidence>
<dbReference type="AlphaFoldDB" id="V5AXR1"/>
<comment type="caution">
    <text evidence="3">The sequence shown here is derived from an EMBL/GenBank/DDBJ whole genome shotgun (WGS) entry which is preliminary data.</text>
</comment>
<keyword evidence="2" id="KW-0812">Transmembrane</keyword>
<keyword evidence="2" id="KW-1133">Transmembrane helix</keyword>
<evidence type="ECO:0000313" key="4">
    <source>
        <dbReference type="Proteomes" id="UP000017861"/>
    </source>
</evidence>
<protein>
    <submittedName>
        <fullName evidence="3">Uncharacterized protein</fullName>
    </submittedName>
</protein>
<feature type="compositionally biased region" description="Low complexity" evidence="1">
    <location>
        <begin position="178"/>
        <end position="187"/>
    </location>
</feature>
<feature type="compositionally biased region" description="Basic residues" evidence="1">
    <location>
        <begin position="194"/>
        <end position="213"/>
    </location>
</feature>